<evidence type="ECO:0000256" key="1">
    <source>
        <dbReference type="SAM" id="SignalP"/>
    </source>
</evidence>
<gene>
    <name evidence="2" type="ORF">JM946_03950</name>
</gene>
<dbReference type="EMBL" id="JAEVLS010000001">
    <property type="protein sequence ID" value="MBM0103878.1"/>
    <property type="molecule type" value="Genomic_DNA"/>
</dbReference>
<reference evidence="2 3" key="1">
    <citation type="journal article" date="2021" name="Int. J. Syst. Evol. Microbiol.">
        <title>Steroidobacter gossypii sp. nov., isolated from soil of cotton cropping field.</title>
        <authorList>
            <person name="Huang R."/>
            <person name="Yang S."/>
            <person name="Zhen C."/>
            <person name="Liu W."/>
        </authorList>
    </citation>
    <scope>NUCLEOTIDE SEQUENCE [LARGE SCALE GENOMIC DNA]</scope>
    <source>
        <strain evidence="2 3">S1-65</strain>
    </source>
</reference>
<dbReference type="Proteomes" id="UP000661077">
    <property type="component" value="Unassembled WGS sequence"/>
</dbReference>
<evidence type="ECO:0000313" key="2">
    <source>
        <dbReference type="EMBL" id="MBM0103878.1"/>
    </source>
</evidence>
<proteinExistence type="predicted"/>
<accession>A0ABS1WSB9</accession>
<comment type="caution">
    <text evidence="2">The sequence shown here is derived from an EMBL/GenBank/DDBJ whole genome shotgun (WGS) entry which is preliminary data.</text>
</comment>
<feature type="chain" id="PRO_5045835847" evidence="1">
    <location>
        <begin position="31"/>
        <end position="213"/>
    </location>
</feature>
<feature type="signal peptide" evidence="1">
    <location>
        <begin position="1"/>
        <end position="30"/>
    </location>
</feature>
<evidence type="ECO:0000313" key="3">
    <source>
        <dbReference type="Proteomes" id="UP000661077"/>
    </source>
</evidence>
<protein>
    <submittedName>
        <fullName evidence="2">Uncharacterized protein</fullName>
    </submittedName>
</protein>
<dbReference type="RefSeq" id="WP_203165829.1">
    <property type="nucleotide sequence ID" value="NZ_JAEVLS010000001.1"/>
</dbReference>
<keyword evidence="3" id="KW-1185">Reference proteome</keyword>
<sequence>MTTLRPSRGSRRQRWSLAPLWLLAASAAAANSPTDESVTAIWKAQQLSFEYRGDSTVYSCRGLQDKLVMILRTVGAREDVQLHGFVCDEQLSIARFQVSMKSPVIASEENVREATEHDFKDELVARASGEKLASAADLERFPAVWKTVSFARDRNMRLERGDCELVQQVRQQILPRMSVRIVRDKVRCSSSVGPVGPPRLTVSALVRAPHIDQ</sequence>
<organism evidence="2 3">
    <name type="scientific">Steroidobacter gossypii</name>
    <dbReference type="NCBI Taxonomy" id="2805490"/>
    <lineage>
        <taxon>Bacteria</taxon>
        <taxon>Pseudomonadati</taxon>
        <taxon>Pseudomonadota</taxon>
        <taxon>Gammaproteobacteria</taxon>
        <taxon>Steroidobacterales</taxon>
        <taxon>Steroidobacteraceae</taxon>
        <taxon>Steroidobacter</taxon>
    </lineage>
</organism>
<keyword evidence="1" id="KW-0732">Signal</keyword>
<name>A0ABS1WSB9_9GAMM</name>